<evidence type="ECO:0000256" key="1">
    <source>
        <dbReference type="SAM" id="MobiDB-lite"/>
    </source>
</evidence>
<dbReference type="Gene3D" id="3.40.710.10">
    <property type="entry name" value="DD-peptidase/beta-lactamase superfamily"/>
    <property type="match status" value="1"/>
</dbReference>
<accession>A0ABQ2MNJ7</accession>
<dbReference type="EMBL" id="BMNG01000017">
    <property type="protein sequence ID" value="GGO55562.1"/>
    <property type="molecule type" value="Genomic_DNA"/>
</dbReference>
<feature type="region of interest" description="Disordered" evidence="1">
    <location>
        <begin position="242"/>
        <end position="275"/>
    </location>
</feature>
<keyword evidence="5" id="KW-1185">Reference proteome</keyword>
<keyword evidence="2" id="KW-0732">Signal</keyword>
<name>A0ABQ2MNJ7_9ACTN</name>
<dbReference type="RefSeq" id="WP_189176860.1">
    <property type="nucleotide sequence ID" value="NZ_BMNG01000017.1"/>
</dbReference>
<dbReference type="InterPro" id="IPR006311">
    <property type="entry name" value="TAT_signal"/>
</dbReference>
<feature type="chain" id="PRO_5047242829" evidence="2">
    <location>
        <begin position="35"/>
        <end position="398"/>
    </location>
</feature>
<evidence type="ECO:0000259" key="3">
    <source>
        <dbReference type="Pfam" id="PF00144"/>
    </source>
</evidence>
<keyword evidence="4" id="KW-0378">Hydrolase</keyword>
<feature type="domain" description="Beta-lactamase-related" evidence="3">
    <location>
        <begin position="50"/>
        <end position="363"/>
    </location>
</feature>
<reference evidence="5" key="1">
    <citation type="journal article" date="2019" name="Int. J. Syst. Evol. Microbiol.">
        <title>The Global Catalogue of Microorganisms (GCM) 10K type strain sequencing project: providing services to taxonomists for standard genome sequencing and annotation.</title>
        <authorList>
            <consortium name="The Broad Institute Genomics Platform"/>
            <consortium name="The Broad Institute Genome Sequencing Center for Infectious Disease"/>
            <person name="Wu L."/>
            <person name="Ma J."/>
        </authorList>
    </citation>
    <scope>NUCLEOTIDE SEQUENCE [LARGE SCALE GENOMIC DNA]</scope>
    <source>
        <strain evidence="5">CGMCC 4.7349</strain>
    </source>
</reference>
<dbReference type="Proteomes" id="UP000656881">
    <property type="component" value="Unassembled WGS sequence"/>
</dbReference>
<dbReference type="PROSITE" id="PS51318">
    <property type="entry name" value="TAT"/>
    <property type="match status" value="1"/>
</dbReference>
<dbReference type="SUPFAM" id="SSF56601">
    <property type="entry name" value="beta-lactamase/transpeptidase-like"/>
    <property type="match status" value="1"/>
</dbReference>
<dbReference type="GO" id="GO:0004180">
    <property type="term" value="F:carboxypeptidase activity"/>
    <property type="evidence" value="ECO:0007669"/>
    <property type="project" value="UniProtKB-KW"/>
</dbReference>
<gene>
    <name evidence="4" type="ORF">GCM10012286_68000</name>
</gene>
<dbReference type="InterPro" id="IPR001466">
    <property type="entry name" value="Beta-lactam-related"/>
</dbReference>
<feature type="compositionally biased region" description="Polar residues" evidence="1">
    <location>
        <begin position="243"/>
        <end position="252"/>
    </location>
</feature>
<evidence type="ECO:0000313" key="5">
    <source>
        <dbReference type="Proteomes" id="UP000656881"/>
    </source>
</evidence>
<dbReference type="PANTHER" id="PTHR46825:SF7">
    <property type="entry name" value="D-ALANYL-D-ALANINE CARBOXYPEPTIDASE"/>
    <property type="match status" value="1"/>
</dbReference>
<dbReference type="PANTHER" id="PTHR46825">
    <property type="entry name" value="D-ALANYL-D-ALANINE-CARBOXYPEPTIDASE/ENDOPEPTIDASE AMPH"/>
    <property type="match status" value="1"/>
</dbReference>
<protein>
    <submittedName>
        <fullName evidence="4">D-alanyl-D-alanine carboxypeptidase</fullName>
    </submittedName>
</protein>
<keyword evidence="4" id="KW-0645">Protease</keyword>
<evidence type="ECO:0000256" key="2">
    <source>
        <dbReference type="SAM" id="SignalP"/>
    </source>
</evidence>
<keyword evidence="4" id="KW-0121">Carboxypeptidase</keyword>
<feature type="signal peptide" evidence="2">
    <location>
        <begin position="1"/>
        <end position="34"/>
    </location>
</feature>
<comment type="caution">
    <text evidence="4">The sequence shown here is derived from an EMBL/GenBank/DDBJ whole genome shotgun (WGS) entry which is preliminary data.</text>
</comment>
<dbReference type="Pfam" id="PF00144">
    <property type="entry name" value="Beta-lactamase"/>
    <property type="match status" value="1"/>
</dbReference>
<proteinExistence type="predicted"/>
<evidence type="ECO:0000313" key="4">
    <source>
        <dbReference type="EMBL" id="GGO55562.1"/>
    </source>
</evidence>
<organism evidence="4 5">
    <name type="scientific">Streptomyces lasiicapitis</name>
    <dbReference type="NCBI Taxonomy" id="1923961"/>
    <lineage>
        <taxon>Bacteria</taxon>
        <taxon>Bacillati</taxon>
        <taxon>Actinomycetota</taxon>
        <taxon>Actinomycetes</taxon>
        <taxon>Kitasatosporales</taxon>
        <taxon>Streptomycetaceae</taxon>
        <taxon>Streptomyces</taxon>
    </lineage>
</organism>
<dbReference type="InterPro" id="IPR012338">
    <property type="entry name" value="Beta-lactam/transpept-like"/>
</dbReference>
<dbReference type="InterPro" id="IPR050491">
    <property type="entry name" value="AmpC-like"/>
</dbReference>
<sequence>MSDETRLIGRQRGPVRRSLARAAVVVAVAAGALAAPAAASPDHGHARTRAAIDAAVRGGIPGVTAQARDNRGPWNAASGIGDLREHTPRGAHDRFRAASITKTFVATVVLQLEAEGKLDLDDRVGQWLPGVVAGHGHDGDRITVRQLLNHTSGIYDYTDDPGVVRMYFTPEFLKHRHRTWTPRELVAVAMRHKPDFAPGKGWRYSNTNYLLAGLIIEKATGHPYGDEIRRRVIEPIGLRATSVPGTNSTVPGPSSRAYSKLSELSKASKKPEGRTYDVTELNPSAAGASGEMISDAADLNRFYSALLRGRLLPKKQLAEMKRTVPADGDEAGGGRYGLGLLRLKLRCGTVVWGHGGGIHGSLSLALTTTDGRHALTFNFNGDWAGGQDRIMQAEFCPQ</sequence>